<name>A0A5C3QKA8_9AGAR</name>
<feature type="region of interest" description="Disordered" evidence="1">
    <location>
        <begin position="105"/>
        <end position="265"/>
    </location>
</feature>
<feature type="compositionally biased region" description="Low complexity" evidence="1">
    <location>
        <begin position="167"/>
        <end position="182"/>
    </location>
</feature>
<evidence type="ECO:0000313" key="3">
    <source>
        <dbReference type="Proteomes" id="UP000305067"/>
    </source>
</evidence>
<dbReference type="GO" id="GO:0009966">
    <property type="term" value="P:regulation of signal transduction"/>
    <property type="evidence" value="ECO:0007669"/>
    <property type="project" value="InterPro"/>
</dbReference>
<gene>
    <name evidence="2" type="ORF">BDV98DRAFT_569396</name>
</gene>
<proteinExistence type="predicted"/>
<dbReference type="STRING" id="1884261.A0A5C3QKA8"/>
<dbReference type="OrthoDB" id="551302at2759"/>
<evidence type="ECO:0008006" key="4">
    <source>
        <dbReference type="Google" id="ProtNLM"/>
    </source>
</evidence>
<dbReference type="GO" id="GO:0004864">
    <property type="term" value="F:protein phosphatase inhibitor activity"/>
    <property type="evidence" value="ECO:0007669"/>
    <property type="project" value="InterPro"/>
</dbReference>
<feature type="compositionally biased region" description="Low complexity" evidence="1">
    <location>
        <begin position="137"/>
        <end position="150"/>
    </location>
</feature>
<dbReference type="PANTHER" id="PTHR12398">
    <property type="entry name" value="PROTEIN PHOSPHATASE INHIBITOR"/>
    <property type="match status" value="1"/>
</dbReference>
<accession>A0A5C3QKA8</accession>
<dbReference type="Pfam" id="PF04979">
    <property type="entry name" value="IPP-2"/>
    <property type="match status" value="1"/>
</dbReference>
<feature type="compositionally biased region" description="Polar residues" evidence="1">
    <location>
        <begin position="1"/>
        <end position="17"/>
    </location>
</feature>
<reference evidence="2 3" key="1">
    <citation type="journal article" date="2019" name="Nat. Ecol. Evol.">
        <title>Megaphylogeny resolves global patterns of mushroom evolution.</title>
        <authorList>
            <person name="Varga T."/>
            <person name="Krizsan K."/>
            <person name="Foldi C."/>
            <person name="Dima B."/>
            <person name="Sanchez-Garcia M."/>
            <person name="Sanchez-Ramirez S."/>
            <person name="Szollosi G.J."/>
            <person name="Szarkandi J.G."/>
            <person name="Papp V."/>
            <person name="Albert L."/>
            <person name="Andreopoulos W."/>
            <person name="Angelini C."/>
            <person name="Antonin V."/>
            <person name="Barry K.W."/>
            <person name="Bougher N.L."/>
            <person name="Buchanan P."/>
            <person name="Buyck B."/>
            <person name="Bense V."/>
            <person name="Catcheside P."/>
            <person name="Chovatia M."/>
            <person name="Cooper J."/>
            <person name="Damon W."/>
            <person name="Desjardin D."/>
            <person name="Finy P."/>
            <person name="Geml J."/>
            <person name="Haridas S."/>
            <person name="Hughes K."/>
            <person name="Justo A."/>
            <person name="Karasinski D."/>
            <person name="Kautmanova I."/>
            <person name="Kiss B."/>
            <person name="Kocsube S."/>
            <person name="Kotiranta H."/>
            <person name="LaButti K.M."/>
            <person name="Lechner B.E."/>
            <person name="Liimatainen K."/>
            <person name="Lipzen A."/>
            <person name="Lukacs Z."/>
            <person name="Mihaltcheva S."/>
            <person name="Morgado L.N."/>
            <person name="Niskanen T."/>
            <person name="Noordeloos M.E."/>
            <person name="Ohm R.A."/>
            <person name="Ortiz-Santana B."/>
            <person name="Ovrebo C."/>
            <person name="Racz N."/>
            <person name="Riley R."/>
            <person name="Savchenko A."/>
            <person name="Shiryaev A."/>
            <person name="Soop K."/>
            <person name="Spirin V."/>
            <person name="Szebenyi C."/>
            <person name="Tomsovsky M."/>
            <person name="Tulloss R.E."/>
            <person name="Uehling J."/>
            <person name="Grigoriev I.V."/>
            <person name="Vagvolgyi C."/>
            <person name="Papp T."/>
            <person name="Martin F.M."/>
            <person name="Miettinen O."/>
            <person name="Hibbett D.S."/>
            <person name="Nagy L.G."/>
        </authorList>
    </citation>
    <scope>NUCLEOTIDE SEQUENCE [LARGE SCALE GENOMIC DNA]</scope>
    <source>
        <strain evidence="2 3">CBS 309.79</strain>
    </source>
</reference>
<feature type="compositionally biased region" description="Acidic residues" evidence="1">
    <location>
        <begin position="240"/>
        <end position="249"/>
    </location>
</feature>
<sequence>MSSEDTMNVDPSTSTSTLEDHQEHGPRSPLPRSSSQPKPRGILKNGGATSPGPPNHNLQWDEENLALTEVQKDSLMKITEPKTPYVRYNAELDEVDGEIPAFDLNGNYIHPSQRAQSPTYFTGNELVPPSPTGADASGPSSRRTSLSSTGWPGSAGGGSTSDSQVRPTTPGSSRSTSFSLPSEARKNLQLGEGERGGEVEVDEEMDEETAEKHAAFVRARGRHYSNEAEAMKRAQRLIDNEEEEEEEQAEKEIPPVPTLNGTGKH</sequence>
<dbReference type="EMBL" id="ML178828">
    <property type="protein sequence ID" value="TFL00669.1"/>
    <property type="molecule type" value="Genomic_DNA"/>
</dbReference>
<protein>
    <recommendedName>
        <fullName evidence="4">Protein phosphatase inhibitor 2</fullName>
    </recommendedName>
</protein>
<feature type="compositionally biased region" description="Polar residues" evidence="1">
    <location>
        <begin position="113"/>
        <end position="122"/>
    </location>
</feature>
<evidence type="ECO:0000256" key="1">
    <source>
        <dbReference type="SAM" id="MobiDB-lite"/>
    </source>
</evidence>
<organism evidence="2 3">
    <name type="scientific">Pterulicium gracile</name>
    <dbReference type="NCBI Taxonomy" id="1884261"/>
    <lineage>
        <taxon>Eukaryota</taxon>
        <taxon>Fungi</taxon>
        <taxon>Dikarya</taxon>
        <taxon>Basidiomycota</taxon>
        <taxon>Agaricomycotina</taxon>
        <taxon>Agaricomycetes</taxon>
        <taxon>Agaricomycetidae</taxon>
        <taxon>Agaricales</taxon>
        <taxon>Pleurotineae</taxon>
        <taxon>Pterulaceae</taxon>
        <taxon>Pterulicium</taxon>
    </lineage>
</organism>
<keyword evidence="3" id="KW-1185">Reference proteome</keyword>
<feature type="compositionally biased region" description="Low complexity" evidence="1">
    <location>
        <begin position="30"/>
        <end position="40"/>
    </location>
</feature>
<dbReference type="Proteomes" id="UP000305067">
    <property type="component" value="Unassembled WGS sequence"/>
</dbReference>
<evidence type="ECO:0000313" key="2">
    <source>
        <dbReference type="EMBL" id="TFL00669.1"/>
    </source>
</evidence>
<dbReference type="PANTHER" id="PTHR12398:SF20">
    <property type="entry name" value="PROTEIN PHOSPHATASE 1 REGULATORY INHIBITOR SUBUNIT 2"/>
    <property type="match status" value="1"/>
</dbReference>
<dbReference type="InterPro" id="IPR007062">
    <property type="entry name" value="PPI-2"/>
</dbReference>
<dbReference type="AlphaFoldDB" id="A0A5C3QKA8"/>
<feature type="compositionally biased region" description="Basic and acidic residues" evidence="1">
    <location>
        <begin position="224"/>
        <end position="239"/>
    </location>
</feature>
<feature type="compositionally biased region" description="Acidic residues" evidence="1">
    <location>
        <begin position="199"/>
        <end position="209"/>
    </location>
</feature>
<feature type="region of interest" description="Disordered" evidence="1">
    <location>
        <begin position="1"/>
        <end position="59"/>
    </location>
</feature>